<sequence>MSDAQHSEYSHLTMIGLILLWLGRYFAWGETRAWIDDYFGYYEGTGYKKMSFAEPGKFVNCAGTIEQLRDQVGSLLNGMNPIRGLLRRGIAMEPAYEILEMLVMNLIAEWRTYFYQNGYDPIRMPNNEMNRLADLSYNRWRFFLASVQQLKSTTPATRVEALCIIDGFIRDQEEALRILNEREETRVRNPEPDALQEDAE</sequence>
<keyword evidence="1" id="KW-1185">Reference proteome</keyword>
<reference evidence="2" key="1">
    <citation type="submission" date="2016-11" db="UniProtKB">
        <authorList>
            <consortium name="WormBaseParasite"/>
        </authorList>
    </citation>
    <scope>IDENTIFICATION</scope>
</reference>
<dbReference type="AlphaFoldDB" id="A0A1I7TQ20"/>
<proteinExistence type="predicted"/>
<dbReference type="WBParaSite" id="Csp11.Scaffold629.g10636.t2">
    <property type="protein sequence ID" value="Csp11.Scaffold629.g10636.t2"/>
    <property type="gene ID" value="Csp11.Scaffold629.g10636"/>
</dbReference>
<name>A0A1I7TQ20_9PELO</name>
<protein>
    <submittedName>
        <fullName evidence="2">DUF4760 domain-containing protein</fullName>
    </submittedName>
</protein>
<organism evidence="1 2">
    <name type="scientific">Caenorhabditis tropicalis</name>
    <dbReference type="NCBI Taxonomy" id="1561998"/>
    <lineage>
        <taxon>Eukaryota</taxon>
        <taxon>Metazoa</taxon>
        <taxon>Ecdysozoa</taxon>
        <taxon>Nematoda</taxon>
        <taxon>Chromadorea</taxon>
        <taxon>Rhabditida</taxon>
        <taxon>Rhabditina</taxon>
        <taxon>Rhabditomorpha</taxon>
        <taxon>Rhabditoidea</taxon>
        <taxon>Rhabditidae</taxon>
        <taxon>Peloderinae</taxon>
        <taxon>Caenorhabditis</taxon>
    </lineage>
</organism>
<dbReference type="Proteomes" id="UP000095282">
    <property type="component" value="Unplaced"/>
</dbReference>
<evidence type="ECO:0000313" key="2">
    <source>
        <dbReference type="WBParaSite" id="Csp11.Scaffold629.g10636.t2"/>
    </source>
</evidence>
<accession>A0A1I7TQ20</accession>
<evidence type="ECO:0000313" key="1">
    <source>
        <dbReference type="Proteomes" id="UP000095282"/>
    </source>
</evidence>